<gene>
    <name evidence="3" type="ORF">WOB96_11390</name>
</gene>
<dbReference type="PANTHER" id="PTHR35377">
    <property type="entry name" value="ANTITOXIN VAPB49-RELATED-RELATED"/>
    <property type="match status" value="1"/>
</dbReference>
<reference evidence="3 4" key="1">
    <citation type="submission" date="2024-04" db="EMBL/GenBank/DDBJ databases">
        <authorList>
            <person name="Abashina T."/>
            <person name="Shaikin A."/>
        </authorList>
    </citation>
    <scope>NUCLEOTIDE SEQUENCE [LARGE SCALE GENOMIC DNA]</scope>
    <source>
        <strain evidence="3 4">AAFK</strain>
    </source>
</reference>
<comment type="similarity">
    <text evidence="1 2">Belongs to the phD/YefM antitoxin family.</text>
</comment>
<evidence type="ECO:0000256" key="2">
    <source>
        <dbReference type="RuleBase" id="RU362080"/>
    </source>
</evidence>
<keyword evidence="4" id="KW-1185">Reference proteome</keyword>
<organism evidence="3 4">
    <name type="scientific">Thermithiobacillus plumbiphilus</name>
    <dbReference type="NCBI Taxonomy" id="1729899"/>
    <lineage>
        <taxon>Bacteria</taxon>
        <taxon>Pseudomonadati</taxon>
        <taxon>Pseudomonadota</taxon>
        <taxon>Acidithiobacillia</taxon>
        <taxon>Acidithiobacillales</taxon>
        <taxon>Thermithiobacillaceae</taxon>
        <taxon>Thermithiobacillus</taxon>
    </lineage>
</organism>
<comment type="function">
    <text evidence="2">Antitoxin component of a type II toxin-antitoxin (TA) system.</text>
</comment>
<sequence length="90" mass="10095">MREFKDHLSEYLRRVQAGEELVVTSHGKPVARLAPPHASEADPEAQVLARLRSQPWIRAGKGGKPLGPEHPIMWPSGEKPLSRIILDDRE</sequence>
<name>A0ABU9DA33_9PROT</name>
<dbReference type="InterPro" id="IPR051416">
    <property type="entry name" value="phD-YefM_TA_antitoxins"/>
</dbReference>
<dbReference type="RefSeq" id="WP_341371418.1">
    <property type="nucleotide sequence ID" value="NZ_JBBPCO010000011.1"/>
</dbReference>
<evidence type="ECO:0000313" key="4">
    <source>
        <dbReference type="Proteomes" id="UP001446205"/>
    </source>
</evidence>
<dbReference type="Proteomes" id="UP001446205">
    <property type="component" value="Unassembled WGS sequence"/>
</dbReference>
<dbReference type="InterPro" id="IPR006442">
    <property type="entry name" value="Antitoxin_Phd/YefM"/>
</dbReference>
<dbReference type="Pfam" id="PF02604">
    <property type="entry name" value="PhdYeFM_antitox"/>
    <property type="match status" value="1"/>
</dbReference>
<protein>
    <recommendedName>
        <fullName evidence="2">Antitoxin</fullName>
    </recommendedName>
</protein>
<accession>A0ABU9DA33</accession>
<evidence type="ECO:0000313" key="3">
    <source>
        <dbReference type="EMBL" id="MEK8090362.1"/>
    </source>
</evidence>
<dbReference type="EMBL" id="JBBPCO010000011">
    <property type="protein sequence ID" value="MEK8090362.1"/>
    <property type="molecule type" value="Genomic_DNA"/>
</dbReference>
<dbReference type="Gene3D" id="3.40.1620.10">
    <property type="entry name" value="YefM-like domain"/>
    <property type="match status" value="1"/>
</dbReference>
<dbReference type="SUPFAM" id="SSF143120">
    <property type="entry name" value="YefM-like"/>
    <property type="match status" value="1"/>
</dbReference>
<comment type="caution">
    <text evidence="3">The sequence shown here is derived from an EMBL/GenBank/DDBJ whole genome shotgun (WGS) entry which is preliminary data.</text>
</comment>
<dbReference type="NCBIfam" id="TIGR01552">
    <property type="entry name" value="phd_fam"/>
    <property type="match status" value="1"/>
</dbReference>
<dbReference type="PANTHER" id="PTHR35377:SF5">
    <property type="entry name" value="ANTITOXIN VAPB46"/>
    <property type="match status" value="1"/>
</dbReference>
<dbReference type="InterPro" id="IPR036165">
    <property type="entry name" value="YefM-like_sf"/>
</dbReference>
<evidence type="ECO:0000256" key="1">
    <source>
        <dbReference type="ARBA" id="ARBA00009981"/>
    </source>
</evidence>
<proteinExistence type="inferred from homology"/>